<protein>
    <submittedName>
        <fullName evidence="1">Glycosyltransferase</fullName>
    </submittedName>
</protein>
<dbReference type="SUPFAM" id="SSF53448">
    <property type="entry name" value="Nucleotide-diphospho-sugar transferases"/>
    <property type="match status" value="1"/>
</dbReference>
<dbReference type="Gene3D" id="3.90.550.10">
    <property type="entry name" value="Spore Coat Polysaccharide Biosynthesis Protein SpsA, Chain A"/>
    <property type="match status" value="1"/>
</dbReference>
<dbReference type="InterPro" id="IPR029044">
    <property type="entry name" value="Nucleotide-diphossugar_trans"/>
</dbReference>
<dbReference type="PANTHER" id="PTHR36529:SF1">
    <property type="entry name" value="GLYCOSYLTRANSFERASE"/>
    <property type="match status" value="1"/>
</dbReference>
<dbReference type="Pfam" id="PF09837">
    <property type="entry name" value="DUF2064"/>
    <property type="match status" value="1"/>
</dbReference>
<dbReference type="PANTHER" id="PTHR36529">
    <property type="entry name" value="SLL1095 PROTEIN"/>
    <property type="match status" value="1"/>
</dbReference>
<dbReference type="NCBIfam" id="TIGR04282">
    <property type="entry name" value="glyco_like_cofC"/>
    <property type="match status" value="1"/>
</dbReference>
<reference evidence="1 2" key="1">
    <citation type="submission" date="2019-04" db="EMBL/GenBank/DDBJ databases">
        <title>Isolation and culture of sulfate reducing bacteria from the cold seep of the South China Sea.</title>
        <authorList>
            <person name="Sun C."/>
            <person name="Liu R."/>
        </authorList>
    </citation>
    <scope>NUCLEOTIDE SEQUENCE [LARGE SCALE GENOMIC DNA]</scope>
    <source>
        <strain evidence="1 2">CS1</strain>
    </source>
</reference>
<name>A0ABX6NML0_9BACT</name>
<accession>A0ABX6NML0</accession>
<organism evidence="1 2">
    <name type="scientific">Oceanidesulfovibrio marinus</name>
    <dbReference type="NCBI Taxonomy" id="370038"/>
    <lineage>
        <taxon>Bacteria</taxon>
        <taxon>Pseudomonadati</taxon>
        <taxon>Thermodesulfobacteriota</taxon>
        <taxon>Desulfovibrionia</taxon>
        <taxon>Desulfovibrionales</taxon>
        <taxon>Desulfovibrionaceae</taxon>
        <taxon>Oceanidesulfovibrio</taxon>
    </lineage>
</organism>
<dbReference type="EMBL" id="CP039543">
    <property type="protein sequence ID" value="QJT10947.1"/>
    <property type="molecule type" value="Genomic_DNA"/>
</dbReference>
<proteinExistence type="predicted"/>
<evidence type="ECO:0000313" key="1">
    <source>
        <dbReference type="EMBL" id="QJT10947.1"/>
    </source>
</evidence>
<keyword evidence="2" id="KW-1185">Reference proteome</keyword>
<dbReference type="InterPro" id="IPR018641">
    <property type="entry name" value="Trfase_1_rSAM/seldom-assoc"/>
</dbReference>
<gene>
    <name evidence="1" type="ORF">E8L03_19415</name>
</gene>
<dbReference type="RefSeq" id="WP_171268260.1">
    <property type="nucleotide sequence ID" value="NZ_CP039543.1"/>
</dbReference>
<sequence>MSQHTNMIMLFARSPEPGAVKTRLERDLAPLMGRDQAQALTLALYEAFLLDTVDGLRQAAGEGVTLRVCFDPPEAGPAMRRLLGADLEYAPQHGDDLGARMANAFEEAFRSVDRAVLMGCDVPDYPQALAVGALDALGEHDAVIAPSLDGGYFLIGFHRAVYRREFFEDIEWGGATVLRDTEAVIRAAGLQLATLPPWNDVDHAHDALAMWAMHRGGTFGGSRTYRILDSHAAVLRQLEDDAATGASAEAICRDLEASREAIRSRLAWDTFVAE</sequence>
<dbReference type="Proteomes" id="UP000503251">
    <property type="component" value="Chromosome"/>
</dbReference>
<evidence type="ECO:0000313" key="2">
    <source>
        <dbReference type="Proteomes" id="UP000503251"/>
    </source>
</evidence>